<accession>A0A6A6GVN1</accession>
<reference evidence="3" key="1">
    <citation type="journal article" date="2020" name="Stud. Mycol.">
        <title>101 Dothideomycetes genomes: a test case for predicting lifestyles and emergence of pathogens.</title>
        <authorList>
            <person name="Haridas S."/>
            <person name="Albert R."/>
            <person name="Binder M."/>
            <person name="Bloem J."/>
            <person name="Labutti K."/>
            <person name="Salamov A."/>
            <person name="Andreopoulos B."/>
            <person name="Baker S."/>
            <person name="Barry K."/>
            <person name="Bills G."/>
            <person name="Bluhm B."/>
            <person name="Cannon C."/>
            <person name="Castanera R."/>
            <person name="Culley D."/>
            <person name="Daum C."/>
            <person name="Ezra D."/>
            <person name="Gonzalez J."/>
            <person name="Henrissat B."/>
            <person name="Kuo A."/>
            <person name="Liang C."/>
            <person name="Lipzen A."/>
            <person name="Lutzoni F."/>
            <person name="Magnuson J."/>
            <person name="Mondo S."/>
            <person name="Nolan M."/>
            <person name="Ohm R."/>
            <person name="Pangilinan J."/>
            <person name="Park H.-J."/>
            <person name="Ramirez L."/>
            <person name="Alfaro M."/>
            <person name="Sun H."/>
            <person name="Tritt A."/>
            <person name="Yoshinaga Y."/>
            <person name="Zwiers L.-H."/>
            <person name="Turgeon B."/>
            <person name="Goodwin S."/>
            <person name="Spatafora J."/>
            <person name="Crous P."/>
            <person name="Grigoriev I."/>
        </authorList>
    </citation>
    <scope>NUCLEOTIDE SEQUENCE</scope>
    <source>
        <strain evidence="3">Tuck. ex Michener</strain>
    </source>
</reference>
<feature type="chain" id="PRO_5025637945" evidence="2">
    <location>
        <begin position="30"/>
        <end position="598"/>
    </location>
</feature>
<organism evidence="3 4">
    <name type="scientific">Viridothelium virens</name>
    <name type="common">Speckled blister lichen</name>
    <name type="synonym">Trypethelium virens</name>
    <dbReference type="NCBI Taxonomy" id="1048519"/>
    <lineage>
        <taxon>Eukaryota</taxon>
        <taxon>Fungi</taxon>
        <taxon>Dikarya</taxon>
        <taxon>Ascomycota</taxon>
        <taxon>Pezizomycotina</taxon>
        <taxon>Dothideomycetes</taxon>
        <taxon>Dothideomycetes incertae sedis</taxon>
        <taxon>Trypetheliales</taxon>
        <taxon>Trypetheliaceae</taxon>
        <taxon>Viridothelium</taxon>
    </lineage>
</organism>
<protein>
    <submittedName>
        <fullName evidence="3">Uncharacterized protein</fullName>
    </submittedName>
</protein>
<feature type="region of interest" description="Disordered" evidence="1">
    <location>
        <begin position="224"/>
        <end position="255"/>
    </location>
</feature>
<gene>
    <name evidence="3" type="ORF">EV356DRAFT_375381</name>
</gene>
<evidence type="ECO:0000256" key="2">
    <source>
        <dbReference type="SAM" id="SignalP"/>
    </source>
</evidence>
<feature type="compositionally biased region" description="Polar residues" evidence="1">
    <location>
        <begin position="241"/>
        <end position="255"/>
    </location>
</feature>
<feature type="signal peptide" evidence="2">
    <location>
        <begin position="1"/>
        <end position="29"/>
    </location>
</feature>
<evidence type="ECO:0000256" key="1">
    <source>
        <dbReference type="SAM" id="MobiDB-lite"/>
    </source>
</evidence>
<sequence>MYPLRFTGMPDHRVLLLLGLLCIPTSVFLAPAFSPDTELGAPNNTTNLPSKSCTGVCDSTEGSSTSTISTTPLASAISLSSSLSSVSGTTSVSTGNGNFSISSDWTSLSSSSVSTNSGLLSASDTTSGSTGSVYIHNSWTSLSSPGISTDSGRSSISDTTSSSTGPLSSGLVSTTSTAPGSPTSTSFLSVSGVTSTSTDSFSTATPLSHNATLSSEIASSTITQNSTSALNSSDSSKTADLATSQSSSTCSKPTAGTNGEIPTTFECKQCDSSTDLNIWPNLDTYAAWRAADANDALAESLNWYNLAKWGVDNDCPLYAPDPSLEQDPNAPLPSNGNCTDKHVDALPNAQNYIQGIQLLWKSNETLQCAITEGPCQTLKCTDGLYPCNYLITNSFVNYVGVLKSQYNALQQAQTEVQSRISDFASNFAPVLEDHTLSIIQDVLDGFTFTYGMLMAIGWKKLMNSMPLLGDEEAEDSAKDALNSIIISGAGTAKDQASQVANELKNVDSLTALSWNLTSKLMDTIETHVLEIQNGSLSSNQALNATLYNGTFLSFTSATSTMEDMREAAVQTIISQLIVPAWSLVADATGIGNIHPTIM</sequence>
<dbReference type="AlphaFoldDB" id="A0A6A6GVN1"/>
<dbReference type="OrthoDB" id="3257981at2759"/>
<dbReference type="Proteomes" id="UP000800092">
    <property type="component" value="Unassembled WGS sequence"/>
</dbReference>
<feature type="region of interest" description="Disordered" evidence="1">
    <location>
        <begin position="145"/>
        <end position="189"/>
    </location>
</feature>
<evidence type="ECO:0000313" key="3">
    <source>
        <dbReference type="EMBL" id="KAF2229679.1"/>
    </source>
</evidence>
<feature type="compositionally biased region" description="Low complexity" evidence="1">
    <location>
        <begin position="226"/>
        <end position="236"/>
    </location>
</feature>
<feature type="compositionally biased region" description="Low complexity" evidence="1">
    <location>
        <begin position="146"/>
        <end position="189"/>
    </location>
</feature>
<proteinExistence type="predicted"/>
<keyword evidence="4" id="KW-1185">Reference proteome</keyword>
<keyword evidence="2" id="KW-0732">Signal</keyword>
<evidence type="ECO:0000313" key="4">
    <source>
        <dbReference type="Proteomes" id="UP000800092"/>
    </source>
</evidence>
<name>A0A6A6GVN1_VIRVR</name>
<dbReference type="EMBL" id="ML991857">
    <property type="protein sequence ID" value="KAF2229679.1"/>
    <property type="molecule type" value="Genomic_DNA"/>
</dbReference>